<keyword evidence="3" id="KW-0106">Calcium</keyword>
<evidence type="ECO:0000256" key="1">
    <source>
        <dbReference type="ARBA" id="ARBA00022729"/>
    </source>
</evidence>
<evidence type="ECO:0000259" key="4">
    <source>
        <dbReference type="SMART" id="SM00237"/>
    </source>
</evidence>
<sequence>MSDEYHRLATGDFTQDWSDTGLITRNDDWTGVPAIVGYLGDINSGTPTNVDPQTVTGENLGTADVIANQTSTNITNGGVAEFQISNPVVALQGSGTADAPSLVIHLDSTSHENIVLAFNARDLDGSADNAVQPIAVQYRLGAAGAWINLPAGYVADATQGPSVAGSVTPVRVTLPPEASDQPQLQVRILTTNAVGNDEWVGVDDIRVTSTPREDEPATQVSIGDVSVDEAAGTATFTVSRSNDASAFSLDYATQGNTATAGSDFTAAAGQLTFAAGGPLTQIVTVAITNDALVEENETFSLALSNLTPLSGQAVITDPTATGTIVSDDIQFARISEVQGSGSGSPLAGRTVTIEAIVVGDFQNGDADGRRNLGGFYLQEEASDSDGNALTSEGIFVYEGSGNLRANVNEGDRVRVTGTITEFNGETQFVVSSAAAIQVVAPGAVADVSTLATVLNLPAAGATGSVTAGFQPDLEAYEGMLVTIPQTLTVTEQFNLDRFGEIELYAGEGDGLAGAIDETAGNRPYSYTQTNDPSAAGYAAHLQSIGARTVVYDDGLNAQNQPIENLDGFDPDDDGLGVSAADPTEPGYGTATAPRMGDTVTDLTGVLGFGPAGAYRLRAIDDGDNTFVDASPRPAEPEDVGGTLQIGSFNVLNYFTTLNDGDNRTANGLEPRGANDAAEFERQTDRLVTAILELDADVLGLVEIENNFIEGSPGNAIAYLVDALNEAAGEELYDWVRPGQNFVGGDAIAVGFIYKPGEVRIARDTNIAILDDSDVRADLLAQSSIGRIFNGPDTSRAALAVTFEEISSGEQLTAVANHFKSKSGTGTGEDADARDGAGAWNNQRELAAEALNEWLATNPTGSDDGDRMILGDLNAYFEENPIDILEEAGYENLQERIEDPYSYVFDGQVGSLDYILSNGSLSAQVTGITEWHINADEADALDYNLDFGRNAAYFDGSVAARVSDHDPLLVGLDLGNATRTAFGSFRSDNFTDATSRATTYYAGIGNDVVRGLDGADVLFGGIGRDQLFGGSGQDRLAGELGNDVLNGGAGADVFAFSVLGGRDVIEDFRASEGDRLDLGRGLFFIGSREIDTDGRDGVDATELRFIGSSVTLLDVVNLSNPADLFA</sequence>
<dbReference type="SUPFAM" id="SSF51120">
    <property type="entry name" value="beta-Roll"/>
    <property type="match status" value="1"/>
</dbReference>
<dbReference type="InterPro" id="IPR036691">
    <property type="entry name" value="Endo/exonu/phosph_ase_sf"/>
</dbReference>
<dbReference type="RefSeq" id="WP_283206755.1">
    <property type="nucleotide sequence ID" value="NZ_BPQP01000049.1"/>
</dbReference>
<dbReference type="InterPro" id="IPR001343">
    <property type="entry name" value="Hemolysn_Ca-bd"/>
</dbReference>
<evidence type="ECO:0000256" key="3">
    <source>
        <dbReference type="ARBA" id="ARBA00022837"/>
    </source>
</evidence>
<dbReference type="SUPFAM" id="SSF141072">
    <property type="entry name" value="CalX-like"/>
    <property type="match status" value="1"/>
</dbReference>
<dbReference type="InterPro" id="IPR018511">
    <property type="entry name" value="Hemolysin-typ_Ca-bd_CS"/>
</dbReference>
<dbReference type="InterPro" id="IPR038081">
    <property type="entry name" value="CalX-like_sf"/>
</dbReference>
<dbReference type="Gene3D" id="3.60.10.10">
    <property type="entry name" value="Endonuclease/exonuclease/phosphatase"/>
    <property type="match status" value="1"/>
</dbReference>
<dbReference type="Proteomes" id="UP001055125">
    <property type="component" value="Unassembled WGS sequence"/>
</dbReference>
<evidence type="ECO:0000256" key="2">
    <source>
        <dbReference type="ARBA" id="ARBA00022737"/>
    </source>
</evidence>
<dbReference type="EMBL" id="BPQP01000049">
    <property type="protein sequence ID" value="GJD95951.1"/>
    <property type="molecule type" value="Genomic_DNA"/>
</dbReference>
<dbReference type="SMART" id="SM00237">
    <property type="entry name" value="Calx_beta"/>
    <property type="match status" value="1"/>
</dbReference>
<evidence type="ECO:0000313" key="6">
    <source>
        <dbReference type="Proteomes" id="UP001055125"/>
    </source>
</evidence>
<dbReference type="PRINTS" id="PR00313">
    <property type="entry name" value="CABNDNGRPT"/>
</dbReference>
<dbReference type="Pfam" id="PF00353">
    <property type="entry name" value="HemolysinCabind"/>
    <property type="match status" value="1"/>
</dbReference>
<keyword evidence="1" id="KW-0732">Signal</keyword>
<proteinExistence type="predicted"/>
<feature type="domain" description="Calx-beta" evidence="4">
    <location>
        <begin position="207"/>
        <end position="304"/>
    </location>
</feature>
<dbReference type="PANTHER" id="PTHR42834:SF1">
    <property type="entry name" value="ENDONUCLEASE_EXONUCLEASE_PHOSPHATASE FAMILY PROTEIN (AFU_ORTHOLOGUE AFUA_3G09210)"/>
    <property type="match status" value="1"/>
</dbReference>
<accession>A0ABQ4RZ42</accession>
<dbReference type="PROSITE" id="PS00330">
    <property type="entry name" value="HEMOLYSIN_CALCIUM"/>
    <property type="match status" value="2"/>
</dbReference>
<dbReference type="CDD" id="cd04486">
    <property type="entry name" value="YhcR_OBF_like"/>
    <property type="match status" value="1"/>
</dbReference>
<organism evidence="5 6">
    <name type="scientific">Methylobacterium iners</name>
    <dbReference type="NCBI Taxonomy" id="418707"/>
    <lineage>
        <taxon>Bacteria</taxon>
        <taxon>Pseudomonadati</taxon>
        <taxon>Pseudomonadota</taxon>
        <taxon>Alphaproteobacteria</taxon>
        <taxon>Hyphomicrobiales</taxon>
        <taxon>Methylobacteriaceae</taxon>
        <taxon>Methylobacterium</taxon>
    </lineage>
</organism>
<dbReference type="InterPro" id="IPR003644">
    <property type="entry name" value="Calx_beta"/>
</dbReference>
<keyword evidence="2" id="KW-0677">Repeat</keyword>
<comment type="caution">
    <text evidence="5">The sequence shown here is derived from an EMBL/GenBank/DDBJ whole genome shotgun (WGS) entry which is preliminary data.</text>
</comment>
<dbReference type="Pfam" id="PF03160">
    <property type="entry name" value="Calx-beta"/>
    <property type="match status" value="1"/>
</dbReference>
<dbReference type="InterPro" id="IPR011049">
    <property type="entry name" value="Serralysin-like_metalloprot_C"/>
</dbReference>
<keyword evidence="6" id="KW-1185">Reference proteome</keyword>
<dbReference type="NCBIfam" id="NF033681">
    <property type="entry name" value="ExeM_NucH_DNase"/>
    <property type="match status" value="1"/>
</dbReference>
<reference evidence="5" key="2">
    <citation type="submission" date="2021-08" db="EMBL/GenBank/DDBJ databases">
        <authorList>
            <person name="Tani A."/>
            <person name="Ola A."/>
            <person name="Ogura Y."/>
            <person name="Katsura K."/>
            <person name="Hayashi T."/>
        </authorList>
    </citation>
    <scope>NUCLEOTIDE SEQUENCE</scope>
    <source>
        <strain evidence="5">DSM 19015</strain>
    </source>
</reference>
<dbReference type="Gene3D" id="2.60.40.2030">
    <property type="match status" value="1"/>
</dbReference>
<dbReference type="PANTHER" id="PTHR42834">
    <property type="entry name" value="ENDONUCLEASE/EXONUCLEASE/PHOSPHATASE FAMILY PROTEIN (AFU_ORTHOLOGUE AFUA_3G09210)"/>
    <property type="match status" value="1"/>
</dbReference>
<protein>
    <recommendedName>
        <fullName evidence="4">Calx-beta domain-containing protein</fullName>
    </recommendedName>
</protein>
<dbReference type="Gene3D" id="2.150.10.10">
    <property type="entry name" value="Serralysin-like metalloprotease, C-terminal"/>
    <property type="match status" value="1"/>
</dbReference>
<reference evidence="5" key="1">
    <citation type="journal article" date="2021" name="Front. Microbiol.">
        <title>Comprehensive Comparative Genomics and Phenotyping of Methylobacterium Species.</title>
        <authorList>
            <person name="Alessa O."/>
            <person name="Ogura Y."/>
            <person name="Fujitani Y."/>
            <person name="Takami H."/>
            <person name="Hayashi T."/>
            <person name="Sahin N."/>
            <person name="Tani A."/>
        </authorList>
    </citation>
    <scope>NUCLEOTIDE SEQUENCE</scope>
    <source>
        <strain evidence="5">DSM 19015</strain>
    </source>
</reference>
<dbReference type="InterPro" id="IPR047971">
    <property type="entry name" value="ExeM-like"/>
</dbReference>
<dbReference type="Pfam" id="PF03372">
    <property type="entry name" value="Exo_endo_phos"/>
    <property type="match status" value="1"/>
</dbReference>
<evidence type="ECO:0000313" key="5">
    <source>
        <dbReference type="EMBL" id="GJD95951.1"/>
    </source>
</evidence>
<dbReference type="CDD" id="cd10283">
    <property type="entry name" value="MnuA_DNase1-like"/>
    <property type="match status" value="1"/>
</dbReference>
<dbReference type="InterPro" id="IPR005135">
    <property type="entry name" value="Endo/exonuclease/phosphatase"/>
</dbReference>
<gene>
    <name evidence="5" type="ORF">OCOJLMKI_3168</name>
</gene>
<name>A0ABQ4RZ42_9HYPH</name>
<dbReference type="SUPFAM" id="SSF56219">
    <property type="entry name" value="DNase I-like"/>
    <property type="match status" value="1"/>
</dbReference>